<evidence type="ECO:0000313" key="1">
    <source>
        <dbReference type="EMBL" id="MFC3003422.1"/>
    </source>
</evidence>
<accession>A0ABV7C0J7</accession>
<gene>
    <name evidence="1" type="ORF">ACFOD3_26240</name>
</gene>
<proteinExistence type="predicted"/>
<organism evidence="1 2">
    <name type="scientific">Falsiroseomonas tokyonensis</name>
    <dbReference type="NCBI Taxonomy" id="430521"/>
    <lineage>
        <taxon>Bacteria</taxon>
        <taxon>Pseudomonadati</taxon>
        <taxon>Pseudomonadota</taxon>
        <taxon>Alphaproteobacteria</taxon>
        <taxon>Acetobacterales</taxon>
        <taxon>Roseomonadaceae</taxon>
        <taxon>Falsiroseomonas</taxon>
    </lineage>
</organism>
<evidence type="ECO:0000313" key="2">
    <source>
        <dbReference type="Proteomes" id="UP001595420"/>
    </source>
</evidence>
<name>A0ABV7C0J7_9PROT</name>
<dbReference type="RefSeq" id="WP_216839871.1">
    <property type="nucleotide sequence ID" value="NZ_JAFNJS010000011.1"/>
</dbReference>
<comment type="caution">
    <text evidence="1">The sequence shown here is derived from an EMBL/GenBank/DDBJ whole genome shotgun (WGS) entry which is preliminary data.</text>
</comment>
<dbReference type="Proteomes" id="UP001595420">
    <property type="component" value="Unassembled WGS sequence"/>
</dbReference>
<protein>
    <submittedName>
        <fullName evidence="1">Uncharacterized protein</fullName>
    </submittedName>
</protein>
<keyword evidence="2" id="KW-1185">Reference proteome</keyword>
<reference evidence="2" key="1">
    <citation type="journal article" date="2019" name="Int. J. Syst. Evol. Microbiol.">
        <title>The Global Catalogue of Microorganisms (GCM) 10K type strain sequencing project: providing services to taxonomists for standard genome sequencing and annotation.</title>
        <authorList>
            <consortium name="The Broad Institute Genomics Platform"/>
            <consortium name="The Broad Institute Genome Sequencing Center for Infectious Disease"/>
            <person name="Wu L."/>
            <person name="Ma J."/>
        </authorList>
    </citation>
    <scope>NUCLEOTIDE SEQUENCE [LARGE SCALE GENOMIC DNA]</scope>
    <source>
        <strain evidence="2">CGMCC 1.16855</strain>
    </source>
</reference>
<dbReference type="EMBL" id="JBHRSB010000011">
    <property type="protein sequence ID" value="MFC3003422.1"/>
    <property type="molecule type" value="Genomic_DNA"/>
</dbReference>
<sequence length="154" mass="15547">MSMVSGGFGAPPLPPAITIRSAAELRWLSSQVKPGSVLLLSAPGAAGFLGPLAWRALVALAPGFPDALCCGAAAGDALAALRAGCRRIVLEGGCPAFASLCEAAGETGALVLPVRPPALDLQALDLRRPFARAKLTDWCAKAAAPAHDTAPSLR</sequence>